<proteinExistence type="inferred from homology"/>
<dbReference type="CDD" id="cd16451">
    <property type="entry name" value="mRING_PEX12"/>
    <property type="match status" value="1"/>
</dbReference>
<evidence type="ECO:0000256" key="13">
    <source>
        <dbReference type="ARBA" id="ARBA00023140"/>
    </source>
</evidence>
<comment type="subcellular location">
    <subcellularLocation>
        <location evidence="1">Peroxisome membrane</location>
        <topology evidence="1">Multi-pass membrane protein</topology>
    </subcellularLocation>
</comment>
<keyword evidence="8" id="KW-0863">Zinc-finger</keyword>
<evidence type="ECO:0000256" key="3">
    <source>
        <dbReference type="ARBA" id="ARBA00008704"/>
    </source>
</evidence>
<dbReference type="SUPFAM" id="SSF57850">
    <property type="entry name" value="RING/U-box"/>
    <property type="match status" value="1"/>
</dbReference>
<keyword evidence="7" id="KW-0479">Metal-binding</keyword>
<feature type="domain" description="Pex N-terminal" evidence="16">
    <location>
        <begin position="24"/>
        <end position="230"/>
    </location>
</feature>
<dbReference type="PANTHER" id="PTHR12888">
    <property type="entry name" value="PEROXISOME ASSEMBLY PROTEIN 12 PEROXIN-12"/>
    <property type="match status" value="1"/>
</dbReference>
<evidence type="ECO:0000256" key="6">
    <source>
        <dbReference type="ARBA" id="ARBA00022692"/>
    </source>
</evidence>
<dbReference type="Pfam" id="PF04757">
    <property type="entry name" value="Pex2_Pex12"/>
    <property type="match status" value="1"/>
</dbReference>
<dbReference type="Proteomes" id="UP000007819">
    <property type="component" value="Chromosome A1"/>
</dbReference>
<name>A0A8R2A1M0_ACYPI</name>
<protein>
    <recommendedName>
        <fullName evidence="4 15">Peroxisome assembly protein 12</fullName>
    </recommendedName>
    <alternativeName>
        <fullName evidence="14 15">Peroxin-12</fullName>
    </alternativeName>
</protein>
<evidence type="ECO:0000256" key="1">
    <source>
        <dbReference type="ARBA" id="ARBA00004585"/>
    </source>
</evidence>
<dbReference type="PANTHER" id="PTHR12888:SF0">
    <property type="entry name" value="PEROXISOME ASSEMBLY PROTEIN 12"/>
    <property type="match status" value="1"/>
</dbReference>
<dbReference type="InterPro" id="IPR017375">
    <property type="entry name" value="PEX12"/>
</dbReference>
<keyword evidence="13 15" id="KW-0576">Peroxisome</keyword>
<dbReference type="GO" id="GO:0008270">
    <property type="term" value="F:zinc ion binding"/>
    <property type="evidence" value="ECO:0007669"/>
    <property type="project" value="UniProtKB-KW"/>
</dbReference>
<dbReference type="AlphaFoldDB" id="A0A8R2A1M0"/>
<dbReference type="PIRSF" id="PIRSF038074">
    <property type="entry name" value="Peroxisome_assembly_p12"/>
    <property type="match status" value="1"/>
</dbReference>
<reference evidence="17" key="2">
    <citation type="submission" date="2022-06" db="UniProtKB">
        <authorList>
            <consortium name="EnsemblMetazoa"/>
        </authorList>
    </citation>
    <scope>IDENTIFICATION</scope>
</reference>
<evidence type="ECO:0000256" key="15">
    <source>
        <dbReference type="PIRNR" id="PIRNR038074"/>
    </source>
</evidence>
<dbReference type="GO" id="GO:0004842">
    <property type="term" value="F:ubiquitin-protein transferase activity"/>
    <property type="evidence" value="ECO:0007669"/>
    <property type="project" value="TreeGrafter"/>
</dbReference>
<keyword evidence="5" id="KW-0813">Transport</keyword>
<keyword evidence="11" id="KW-1133">Transmembrane helix</keyword>
<evidence type="ECO:0000256" key="8">
    <source>
        <dbReference type="ARBA" id="ARBA00022771"/>
    </source>
</evidence>
<dbReference type="GO" id="GO:0016558">
    <property type="term" value="P:protein import into peroxisome matrix"/>
    <property type="evidence" value="ECO:0007669"/>
    <property type="project" value="UniProtKB-UniRule"/>
</dbReference>
<evidence type="ECO:0000313" key="18">
    <source>
        <dbReference type="Proteomes" id="UP000007819"/>
    </source>
</evidence>
<comment type="function">
    <text evidence="15">Component of a retrotranslocation channel required for peroxisome organization by mediating export of the PEX5 receptor from peroxisomes to the cytosol, thereby promoting PEX5 recycling.</text>
</comment>
<evidence type="ECO:0000313" key="17">
    <source>
        <dbReference type="EnsemblMetazoa" id="XP_001946892.1"/>
    </source>
</evidence>
<dbReference type="OrthoDB" id="107372at2759"/>
<keyword evidence="12 15" id="KW-0472">Membrane</keyword>
<evidence type="ECO:0000259" key="16">
    <source>
        <dbReference type="Pfam" id="PF04757"/>
    </source>
</evidence>
<dbReference type="Gene3D" id="3.30.40.10">
    <property type="entry name" value="Zinc/RING finger domain, C3HC4 (zinc finger)"/>
    <property type="match status" value="1"/>
</dbReference>
<dbReference type="CTD" id="5193"/>
<dbReference type="OMA" id="QHYLARC"/>
<evidence type="ECO:0000256" key="10">
    <source>
        <dbReference type="ARBA" id="ARBA00022927"/>
    </source>
</evidence>
<dbReference type="GO" id="GO:0006513">
    <property type="term" value="P:protein monoubiquitination"/>
    <property type="evidence" value="ECO:0007669"/>
    <property type="project" value="TreeGrafter"/>
</dbReference>
<dbReference type="InterPro" id="IPR013083">
    <property type="entry name" value="Znf_RING/FYVE/PHD"/>
</dbReference>
<keyword evidence="18" id="KW-1185">Reference proteome</keyword>
<sequence>MAEKAAHHTTTIISRPSIFEVIAQENLSSTIYPAFKKIVHYIINKNPGQLEWLDKYFDEVFLALNTVCQYQYLKKYGGTFSENFYDLTRVSSITNSKPDNKQLYLGLAIVVCVPYLRNKCDMYIDKLQMKYKLQLKHKVFITLNKIVHTCWEALRLTYYIKYINGSSQSHSPLLTMAGMVLTYKNIESSNNETLAQLSIKESIKNYLLYGLSHSLELGAFFMQFLNWWHSENLQSKFIAYPIPNPPKENDTYISVRNTNKCPICENERKMPTALTVSGFVYCYKCLHKHLVGVNSRCPVTKLPASMQDMIRIYTDN</sequence>
<comment type="pathway">
    <text evidence="2">Protein modification; protein ubiquitination.</text>
</comment>
<evidence type="ECO:0000256" key="14">
    <source>
        <dbReference type="ARBA" id="ARBA00029692"/>
    </source>
</evidence>
<dbReference type="InterPro" id="IPR006845">
    <property type="entry name" value="Pex_N"/>
</dbReference>
<dbReference type="EnsemblMetazoa" id="XM_001946857.5">
    <property type="protein sequence ID" value="XP_001946892.1"/>
    <property type="gene ID" value="LOC100163504"/>
</dbReference>
<evidence type="ECO:0000256" key="12">
    <source>
        <dbReference type="ARBA" id="ARBA00023136"/>
    </source>
</evidence>
<dbReference type="RefSeq" id="XP_001946892.1">
    <property type="nucleotide sequence ID" value="XM_001946857.4"/>
</dbReference>
<keyword evidence="9" id="KW-0862">Zinc</keyword>
<dbReference type="GO" id="GO:0005778">
    <property type="term" value="C:peroxisomal membrane"/>
    <property type="evidence" value="ECO:0007669"/>
    <property type="project" value="UniProtKB-SubCell"/>
</dbReference>
<evidence type="ECO:0000256" key="7">
    <source>
        <dbReference type="ARBA" id="ARBA00022723"/>
    </source>
</evidence>
<dbReference type="GO" id="GO:1990429">
    <property type="term" value="C:peroxisomal importomer complex"/>
    <property type="evidence" value="ECO:0007669"/>
    <property type="project" value="TreeGrafter"/>
</dbReference>
<dbReference type="KEGG" id="api:100163504"/>
<evidence type="ECO:0000256" key="5">
    <source>
        <dbReference type="ARBA" id="ARBA00022448"/>
    </source>
</evidence>
<keyword evidence="10" id="KW-0653">Protein transport</keyword>
<comment type="similarity">
    <text evidence="3 15">Belongs to the pex2/pex10/pex12 family.</text>
</comment>
<evidence type="ECO:0000256" key="11">
    <source>
        <dbReference type="ARBA" id="ARBA00022989"/>
    </source>
</evidence>
<evidence type="ECO:0000256" key="2">
    <source>
        <dbReference type="ARBA" id="ARBA00004906"/>
    </source>
</evidence>
<organism evidence="17 18">
    <name type="scientific">Acyrthosiphon pisum</name>
    <name type="common">Pea aphid</name>
    <dbReference type="NCBI Taxonomy" id="7029"/>
    <lineage>
        <taxon>Eukaryota</taxon>
        <taxon>Metazoa</taxon>
        <taxon>Ecdysozoa</taxon>
        <taxon>Arthropoda</taxon>
        <taxon>Hexapoda</taxon>
        <taxon>Insecta</taxon>
        <taxon>Pterygota</taxon>
        <taxon>Neoptera</taxon>
        <taxon>Paraneoptera</taxon>
        <taxon>Hemiptera</taxon>
        <taxon>Sternorrhyncha</taxon>
        <taxon>Aphidomorpha</taxon>
        <taxon>Aphidoidea</taxon>
        <taxon>Aphididae</taxon>
        <taxon>Macrosiphini</taxon>
        <taxon>Acyrthosiphon</taxon>
    </lineage>
</organism>
<keyword evidence="6" id="KW-0812">Transmembrane</keyword>
<accession>A0A8R2A1M0</accession>
<dbReference type="GeneID" id="100163504"/>
<evidence type="ECO:0000256" key="9">
    <source>
        <dbReference type="ARBA" id="ARBA00022833"/>
    </source>
</evidence>
<reference evidence="18" key="1">
    <citation type="submission" date="2010-06" db="EMBL/GenBank/DDBJ databases">
        <authorList>
            <person name="Jiang H."/>
            <person name="Abraham K."/>
            <person name="Ali S."/>
            <person name="Alsbrooks S.L."/>
            <person name="Anim B.N."/>
            <person name="Anosike U.S."/>
            <person name="Attaway T."/>
            <person name="Bandaranaike D.P."/>
            <person name="Battles P.K."/>
            <person name="Bell S.N."/>
            <person name="Bell A.V."/>
            <person name="Beltran B."/>
            <person name="Bickham C."/>
            <person name="Bustamante Y."/>
            <person name="Caleb T."/>
            <person name="Canada A."/>
            <person name="Cardenas V."/>
            <person name="Carter K."/>
            <person name="Chacko J."/>
            <person name="Chandrabose M.N."/>
            <person name="Chavez D."/>
            <person name="Chavez A."/>
            <person name="Chen L."/>
            <person name="Chu H.-S."/>
            <person name="Claassen K.J."/>
            <person name="Cockrell R."/>
            <person name="Collins M."/>
            <person name="Cooper J.A."/>
            <person name="Cree A."/>
            <person name="Curry S.M."/>
            <person name="Da Y."/>
            <person name="Dao M.D."/>
            <person name="Das B."/>
            <person name="Davila M.-L."/>
            <person name="Davy-Carroll L."/>
            <person name="Denson S."/>
            <person name="Dinh H."/>
            <person name="Ebong V.E."/>
            <person name="Edwards J.R."/>
            <person name="Egan A."/>
            <person name="El-Daye J."/>
            <person name="Escobedo L."/>
            <person name="Fernandez S."/>
            <person name="Fernando P.R."/>
            <person name="Flagg N."/>
            <person name="Forbes L.D."/>
            <person name="Fowler R.G."/>
            <person name="Fu Q."/>
            <person name="Gabisi R.A."/>
            <person name="Ganer J."/>
            <person name="Garbino Pronczuk A."/>
            <person name="Garcia R.M."/>
            <person name="Garner T."/>
            <person name="Garrett T.E."/>
            <person name="Gonzalez D.A."/>
            <person name="Hamid H."/>
            <person name="Hawkins E.S."/>
            <person name="Hirani K."/>
            <person name="Hogues M.E."/>
            <person name="Hollins B."/>
            <person name="Hsiao C.-H."/>
            <person name="Jabil R."/>
            <person name="James M.L."/>
            <person name="Jhangiani S.N."/>
            <person name="Johnson B."/>
            <person name="Johnson Q."/>
            <person name="Joshi V."/>
            <person name="Kalu J.B."/>
            <person name="Kam C."/>
            <person name="Kashfia A."/>
            <person name="Keebler J."/>
            <person name="Kisamo H."/>
            <person name="Kovar C.L."/>
            <person name="Lago L.A."/>
            <person name="Lai C.-Y."/>
            <person name="Laidlaw J."/>
            <person name="Lara F."/>
            <person name="Le T.-K."/>
            <person name="Lee S.L."/>
            <person name="Legall F.H."/>
            <person name="Lemon S.J."/>
            <person name="Lewis L.R."/>
            <person name="Li B."/>
            <person name="Liu Y."/>
            <person name="Liu Y.-S."/>
            <person name="Lopez J."/>
            <person name="Lozado R.J."/>
            <person name="Lu J."/>
            <person name="Madu R.C."/>
            <person name="Maheshwari M."/>
            <person name="Maheshwari R."/>
            <person name="Malloy K."/>
            <person name="Martinez E."/>
            <person name="Mathew T."/>
            <person name="Mercado I.C."/>
            <person name="Mercado C."/>
            <person name="Meyer B."/>
            <person name="Montgomery K."/>
            <person name="Morgan M.B."/>
            <person name="Munidasa M."/>
            <person name="Nazareth L.V."/>
            <person name="Nelson J."/>
            <person name="Ng B.M."/>
            <person name="Nguyen N.B."/>
            <person name="Nguyen P.Q."/>
            <person name="Nguyen T."/>
            <person name="Obregon M."/>
            <person name="Okwuonu G.O."/>
            <person name="Onwere C.G."/>
            <person name="Orozco G."/>
            <person name="Parra A."/>
            <person name="Patel S."/>
            <person name="Patil S."/>
            <person name="Perez A."/>
            <person name="Perez Y."/>
            <person name="Pham C."/>
            <person name="Primus E.L."/>
            <person name="Pu L.-L."/>
            <person name="Puazo M."/>
            <person name="Qin X."/>
            <person name="Quiroz J.B."/>
            <person name="Reese J."/>
            <person name="Richards S."/>
            <person name="Rives C.M."/>
            <person name="Robberts R."/>
            <person name="Ruiz S.J."/>
            <person name="Ruiz M.J."/>
            <person name="Santibanez J."/>
            <person name="Schneider B.W."/>
            <person name="Sisson I."/>
            <person name="Smith M."/>
            <person name="Sodergren E."/>
            <person name="Song X.-Z."/>
            <person name="Song B.B."/>
            <person name="Summersgill H."/>
            <person name="Thelus R."/>
            <person name="Thornton R.D."/>
            <person name="Trejos Z.Y."/>
            <person name="Usmani K."/>
            <person name="Vattathil S."/>
            <person name="Villasana D."/>
            <person name="Walker D.L."/>
            <person name="Wang S."/>
            <person name="Wang K."/>
            <person name="White C.S."/>
            <person name="Williams A.C."/>
            <person name="Williamson J."/>
            <person name="Wilson K."/>
            <person name="Woghiren I.O."/>
            <person name="Woodworth J.R."/>
            <person name="Worley K.C."/>
            <person name="Wright R.A."/>
            <person name="Wu W."/>
            <person name="Young L."/>
            <person name="Zhang L."/>
            <person name="Zhang J."/>
            <person name="Zhu Y."/>
            <person name="Muzny D.M."/>
            <person name="Weinstock G."/>
            <person name="Gibbs R.A."/>
        </authorList>
    </citation>
    <scope>NUCLEOTIDE SEQUENCE [LARGE SCALE GENOMIC DNA]</scope>
    <source>
        <strain evidence="18">LSR1</strain>
    </source>
</reference>
<evidence type="ECO:0000256" key="4">
    <source>
        <dbReference type="ARBA" id="ARBA00018980"/>
    </source>
</evidence>